<dbReference type="Proteomes" id="UP000054988">
    <property type="component" value="Unassembled WGS sequence"/>
</dbReference>
<protein>
    <submittedName>
        <fullName evidence="2">Uncharacterized protein</fullName>
    </submittedName>
</protein>
<evidence type="ECO:0000313" key="2">
    <source>
        <dbReference type="EMBL" id="KTB37047.1"/>
    </source>
</evidence>
<dbReference type="AlphaFoldDB" id="A0A0W0FL33"/>
<proteinExistence type="predicted"/>
<gene>
    <name evidence="2" type="ORF">WG66_10388</name>
</gene>
<feature type="compositionally biased region" description="Acidic residues" evidence="1">
    <location>
        <begin position="121"/>
        <end position="130"/>
    </location>
</feature>
<evidence type="ECO:0000256" key="1">
    <source>
        <dbReference type="SAM" id="MobiDB-lite"/>
    </source>
</evidence>
<comment type="caution">
    <text evidence="2">The sequence shown here is derived from an EMBL/GenBank/DDBJ whole genome shotgun (WGS) entry which is preliminary data.</text>
</comment>
<name>A0A0W0FL33_MONRR</name>
<dbReference type="EMBL" id="LATX01001870">
    <property type="protein sequence ID" value="KTB37047.1"/>
    <property type="molecule type" value="Genomic_DNA"/>
</dbReference>
<reference evidence="2 3" key="1">
    <citation type="submission" date="2015-12" db="EMBL/GenBank/DDBJ databases">
        <title>Draft genome sequence of Moniliophthora roreri, the causal agent of frosty pod rot of cacao.</title>
        <authorList>
            <person name="Aime M.C."/>
            <person name="Diaz-Valderrama J.R."/>
            <person name="Kijpornyongpan T."/>
            <person name="Phillips-Mora W."/>
        </authorList>
    </citation>
    <scope>NUCLEOTIDE SEQUENCE [LARGE SCALE GENOMIC DNA]</scope>
    <source>
        <strain evidence="2 3">MCA 2952</strain>
    </source>
</reference>
<organism evidence="2 3">
    <name type="scientific">Moniliophthora roreri</name>
    <name type="common">Frosty pod rot fungus</name>
    <name type="synonym">Monilia roreri</name>
    <dbReference type="NCBI Taxonomy" id="221103"/>
    <lineage>
        <taxon>Eukaryota</taxon>
        <taxon>Fungi</taxon>
        <taxon>Dikarya</taxon>
        <taxon>Basidiomycota</taxon>
        <taxon>Agaricomycotina</taxon>
        <taxon>Agaricomycetes</taxon>
        <taxon>Agaricomycetidae</taxon>
        <taxon>Agaricales</taxon>
        <taxon>Marasmiineae</taxon>
        <taxon>Marasmiaceae</taxon>
        <taxon>Moniliophthora</taxon>
    </lineage>
</organism>
<sequence length="130" mass="14516">MVPPADPRAMSEYPDPLSFNLLDRLGQRTDGNGYLCPDINNTRSLIFRLTSEPQTLEERLTATPYETTEPTTNDTLLYPDPTPDPNIKPKIKPTDNASAREPTPPSAADPRISRKGPSEVYTDEDKDEEN</sequence>
<feature type="region of interest" description="Disordered" evidence="1">
    <location>
        <begin position="53"/>
        <end position="130"/>
    </location>
</feature>
<accession>A0A0W0FL33</accession>
<feature type="compositionally biased region" description="Low complexity" evidence="1">
    <location>
        <begin position="61"/>
        <end position="79"/>
    </location>
</feature>
<evidence type="ECO:0000313" key="3">
    <source>
        <dbReference type="Proteomes" id="UP000054988"/>
    </source>
</evidence>